<sequence>MGLISGAINDALIAVGSGLMSVGETALEAAYGVWSGAAGITISYARQSPASQGNAWALVTGNLYSLSLSVAASLSVLYFVIGWLADAIDIRNNFMLENIFKFFVRYLITVSLIANSLALVEGITTCTGAVVATVATEADEMDSVDGIFDEMRAELDEQEDGGAWLSSGVIGLLGGLIGALVVIVCSINLILAVLSRLFKMLLCIPFAPVALAGFAGGHEFSRFGKAWLMTYLGYALEALVIVLALLISLGLFRDAGIFDTTGAGWTGVVLQICEFCMPMLTACACVRGADTIVRRCLGLG</sequence>
<dbReference type="EMBL" id="DVIQ01000024">
    <property type="protein sequence ID" value="HIS30839.1"/>
    <property type="molecule type" value="Genomic_DNA"/>
</dbReference>
<keyword evidence="1" id="KW-1133">Transmembrane helix</keyword>
<proteinExistence type="predicted"/>
<reference evidence="2" key="1">
    <citation type="submission" date="2020-10" db="EMBL/GenBank/DDBJ databases">
        <authorList>
            <person name="Gilroy R."/>
        </authorList>
    </citation>
    <scope>NUCLEOTIDE SEQUENCE</scope>
    <source>
        <strain evidence="2">CHK190-19873</strain>
    </source>
</reference>
<feature type="transmembrane region" description="Helical" evidence="1">
    <location>
        <begin position="63"/>
        <end position="85"/>
    </location>
</feature>
<evidence type="ECO:0000256" key="1">
    <source>
        <dbReference type="SAM" id="Phobius"/>
    </source>
</evidence>
<feature type="transmembrane region" description="Helical" evidence="1">
    <location>
        <begin position="228"/>
        <end position="252"/>
    </location>
</feature>
<protein>
    <recommendedName>
        <fullName evidence="4">TrbL/VirB6 plasmid conjugal transfer protein</fullName>
    </recommendedName>
</protein>
<accession>A0A9D1ES35</accession>
<dbReference type="Proteomes" id="UP000823935">
    <property type="component" value="Unassembled WGS sequence"/>
</dbReference>
<evidence type="ECO:0000313" key="2">
    <source>
        <dbReference type="EMBL" id="HIS30839.1"/>
    </source>
</evidence>
<evidence type="ECO:0000313" key="3">
    <source>
        <dbReference type="Proteomes" id="UP000823935"/>
    </source>
</evidence>
<gene>
    <name evidence="2" type="ORF">IAB44_04710</name>
</gene>
<organism evidence="2 3">
    <name type="scientific">Candidatus Limivivens intestinipullorum</name>
    <dbReference type="NCBI Taxonomy" id="2840858"/>
    <lineage>
        <taxon>Bacteria</taxon>
        <taxon>Bacillati</taxon>
        <taxon>Bacillota</taxon>
        <taxon>Clostridia</taxon>
        <taxon>Lachnospirales</taxon>
        <taxon>Lachnospiraceae</taxon>
        <taxon>Lachnospiraceae incertae sedis</taxon>
        <taxon>Candidatus Limivivens</taxon>
    </lineage>
</organism>
<evidence type="ECO:0008006" key="4">
    <source>
        <dbReference type="Google" id="ProtNLM"/>
    </source>
</evidence>
<feature type="transmembrane region" description="Helical" evidence="1">
    <location>
        <begin position="197"/>
        <end position="216"/>
    </location>
</feature>
<feature type="transmembrane region" description="Helical" evidence="1">
    <location>
        <begin position="164"/>
        <end position="190"/>
    </location>
</feature>
<keyword evidence="1" id="KW-0472">Membrane</keyword>
<keyword evidence="1" id="KW-0812">Transmembrane</keyword>
<reference evidence="2" key="2">
    <citation type="journal article" date="2021" name="PeerJ">
        <title>Extensive microbial diversity within the chicken gut microbiome revealed by metagenomics and culture.</title>
        <authorList>
            <person name="Gilroy R."/>
            <person name="Ravi A."/>
            <person name="Getino M."/>
            <person name="Pursley I."/>
            <person name="Horton D.L."/>
            <person name="Alikhan N.F."/>
            <person name="Baker D."/>
            <person name="Gharbi K."/>
            <person name="Hall N."/>
            <person name="Watson M."/>
            <person name="Adriaenssens E.M."/>
            <person name="Foster-Nyarko E."/>
            <person name="Jarju S."/>
            <person name="Secka A."/>
            <person name="Antonio M."/>
            <person name="Oren A."/>
            <person name="Chaudhuri R.R."/>
            <person name="La Ragione R."/>
            <person name="Hildebrand F."/>
            <person name="Pallen M.J."/>
        </authorList>
    </citation>
    <scope>NUCLEOTIDE SEQUENCE</scope>
    <source>
        <strain evidence="2">CHK190-19873</strain>
    </source>
</reference>
<feature type="transmembrane region" description="Helical" evidence="1">
    <location>
        <begin position="106"/>
        <end position="135"/>
    </location>
</feature>
<name>A0A9D1ES35_9FIRM</name>
<comment type="caution">
    <text evidence="2">The sequence shown here is derived from an EMBL/GenBank/DDBJ whole genome shotgun (WGS) entry which is preliminary data.</text>
</comment>
<dbReference type="AlphaFoldDB" id="A0A9D1ES35"/>